<reference evidence="1 2" key="1">
    <citation type="submission" date="2018-07" db="EMBL/GenBank/DDBJ databases">
        <title>Genome sequencing of Runella.</title>
        <authorList>
            <person name="Baek M.-G."/>
            <person name="Yi H."/>
        </authorList>
    </citation>
    <scope>NUCLEOTIDE SEQUENCE [LARGE SCALE GENOMIC DNA]</scope>
    <source>
        <strain evidence="1 2">HYN0085</strain>
    </source>
</reference>
<dbReference type="Proteomes" id="UP000251993">
    <property type="component" value="Chromosome"/>
</dbReference>
<dbReference type="Pfam" id="PF06082">
    <property type="entry name" value="YjbH"/>
    <property type="match status" value="1"/>
</dbReference>
<gene>
    <name evidence="1" type="ORF">DR864_04360</name>
</gene>
<proteinExistence type="predicted"/>
<accession>A0A344TEE8</accession>
<name>A0A344TEE8_9BACT</name>
<evidence type="ECO:0000313" key="1">
    <source>
        <dbReference type="EMBL" id="AXE17019.1"/>
    </source>
</evidence>
<evidence type="ECO:0000313" key="2">
    <source>
        <dbReference type="Proteomes" id="UP000251993"/>
    </source>
</evidence>
<dbReference type="OrthoDB" id="947745at2"/>
<organism evidence="1 2">
    <name type="scientific">Runella rosea</name>
    <dbReference type="NCBI Taxonomy" id="2259595"/>
    <lineage>
        <taxon>Bacteria</taxon>
        <taxon>Pseudomonadati</taxon>
        <taxon>Bacteroidota</taxon>
        <taxon>Cytophagia</taxon>
        <taxon>Cytophagales</taxon>
        <taxon>Spirosomataceae</taxon>
        <taxon>Runella</taxon>
    </lineage>
</organism>
<protein>
    <recommendedName>
        <fullName evidence="3">Exopolysaccharide biosynthesis protein YbjH</fullName>
    </recommendedName>
</protein>
<dbReference type="KEGG" id="run:DR864_04360"/>
<keyword evidence="2" id="KW-1185">Reference proteome</keyword>
<dbReference type="AlphaFoldDB" id="A0A344TEE8"/>
<dbReference type="InterPro" id="IPR010344">
    <property type="entry name" value="YbjH"/>
</dbReference>
<dbReference type="EMBL" id="CP030850">
    <property type="protein sequence ID" value="AXE17019.1"/>
    <property type="molecule type" value="Genomic_DNA"/>
</dbReference>
<sequence>MRLIQKHWVKRMRPKLNFSKAATTKAKMLRRYHLPNTPLTKGSLALSFVLVLIMVQGVAQTNLSGKPGLMYIPSAVALEDGSFRFGYNYNPIHYGMRGRNKNPERVWFAHLAILPRLEITATLLQMIDTKIRDVREGIGDRSMDVRYLLLKETKKRPSVAVVMTVPFTIDGALLTHVVVATKNFTFNPTLSLEVSAGYGSPYFVYRNNGELATDLNSTFLNNFAVQKKSEWRFKNNYLVGPFGGAVLHFRKQAGLMVEYDSQNINVGAYATLFKRWTVQAGWLNGDQFMFGTSFGVNLLKLPRQLRKESEK</sequence>
<evidence type="ECO:0008006" key="3">
    <source>
        <dbReference type="Google" id="ProtNLM"/>
    </source>
</evidence>